<evidence type="ECO:0000313" key="1">
    <source>
        <dbReference type="EMBL" id="SET81466.1"/>
    </source>
</evidence>
<name>A0A1I0HC74_9FIRM</name>
<dbReference type="AlphaFoldDB" id="A0A1I0HC74"/>
<proteinExistence type="predicted"/>
<protein>
    <submittedName>
        <fullName evidence="1">Uncharacterized protein</fullName>
    </submittedName>
</protein>
<accession>A0A1I0HC74</accession>
<keyword evidence="2" id="KW-1185">Reference proteome</keyword>
<organism evidence="1 2">
    <name type="scientific">Natronincola peptidivorans</name>
    <dbReference type="NCBI Taxonomy" id="426128"/>
    <lineage>
        <taxon>Bacteria</taxon>
        <taxon>Bacillati</taxon>
        <taxon>Bacillota</taxon>
        <taxon>Clostridia</taxon>
        <taxon>Peptostreptococcales</taxon>
        <taxon>Natronincolaceae</taxon>
        <taxon>Natronincola</taxon>
    </lineage>
</organism>
<dbReference type="Proteomes" id="UP000199568">
    <property type="component" value="Unassembled WGS sequence"/>
</dbReference>
<gene>
    <name evidence="1" type="ORF">SAMN05660297_03592</name>
</gene>
<sequence length="39" mass="4776">MNYAKNRELWEQRVDDFKRSCLTQDVWCVTDERGQGLVW</sequence>
<dbReference type="EMBL" id="FOHU01000039">
    <property type="protein sequence ID" value="SET81466.1"/>
    <property type="molecule type" value="Genomic_DNA"/>
</dbReference>
<reference evidence="1 2" key="1">
    <citation type="submission" date="2016-10" db="EMBL/GenBank/DDBJ databases">
        <authorList>
            <person name="de Groot N.N."/>
        </authorList>
    </citation>
    <scope>NUCLEOTIDE SEQUENCE [LARGE SCALE GENOMIC DNA]</scope>
    <source>
        <strain evidence="1 2">DSM 18979</strain>
    </source>
</reference>
<evidence type="ECO:0000313" key="2">
    <source>
        <dbReference type="Proteomes" id="UP000199568"/>
    </source>
</evidence>
<dbReference type="STRING" id="426128.SAMN05660297_03592"/>